<accession>A0A0C1QF44</accession>
<name>A0A0C1QF44_9RICK</name>
<sequence length="243" mass="27923">MIFSIIITMKISSLKVLNLNEHAKKNTLATLIQVLLKSINIFRLNFWQIGIIVIIVSMVSHLAIYPVTEYLTAFAKNPEALKEAKFLPIIFTALTILLNQTMFVIAITLVVLSRPQNIFQCFERIRAFVKNKFITLYLACTLKSILINIGLTLYFFPGIIVVVAFSMVEFIILIEGKGIKESIYKSIEMVRPLFFKLVVCISLFYFILFIVLGLPIYFKSVIYFGLIALYIINMLVLYLRLKE</sequence>
<evidence type="ECO:0000313" key="2">
    <source>
        <dbReference type="EMBL" id="KIE04164.1"/>
    </source>
</evidence>
<keyword evidence="1" id="KW-0812">Transmembrane</keyword>
<keyword evidence="1" id="KW-1133">Transmembrane helix</keyword>
<keyword evidence="1" id="KW-0472">Membrane</keyword>
<comment type="caution">
    <text evidence="2">The sequence shown here is derived from an EMBL/GenBank/DDBJ whole genome shotgun (WGS) entry which is preliminary data.</text>
</comment>
<organism evidence="2 3">
    <name type="scientific">Candidatus Jidaibacter acanthamoebae</name>
    <dbReference type="NCBI Taxonomy" id="86105"/>
    <lineage>
        <taxon>Bacteria</taxon>
        <taxon>Pseudomonadati</taxon>
        <taxon>Pseudomonadota</taxon>
        <taxon>Alphaproteobacteria</taxon>
        <taxon>Rickettsiales</taxon>
        <taxon>Candidatus Midichloriaceae</taxon>
        <taxon>Candidatus Jidaibacter</taxon>
    </lineage>
</organism>
<feature type="transmembrane region" description="Helical" evidence="1">
    <location>
        <begin position="194"/>
        <end position="216"/>
    </location>
</feature>
<feature type="transmembrane region" description="Helical" evidence="1">
    <location>
        <begin position="155"/>
        <end position="174"/>
    </location>
</feature>
<feature type="transmembrane region" description="Helical" evidence="1">
    <location>
        <begin position="46"/>
        <end position="66"/>
    </location>
</feature>
<feature type="transmembrane region" description="Helical" evidence="1">
    <location>
        <begin position="86"/>
        <end position="112"/>
    </location>
</feature>
<dbReference type="EMBL" id="JSWE01000223">
    <property type="protein sequence ID" value="KIE04164.1"/>
    <property type="molecule type" value="Genomic_DNA"/>
</dbReference>
<feature type="transmembrane region" description="Helical" evidence="1">
    <location>
        <begin position="133"/>
        <end position="149"/>
    </location>
</feature>
<dbReference type="AlphaFoldDB" id="A0A0C1QF44"/>
<feature type="transmembrane region" description="Helical" evidence="1">
    <location>
        <begin position="222"/>
        <end position="241"/>
    </location>
</feature>
<keyword evidence="3" id="KW-1185">Reference proteome</keyword>
<gene>
    <name evidence="2" type="ORF">NF27_JF00420</name>
</gene>
<evidence type="ECO:0000256" key="1">
    <source>
        <dbReference type="SAM" id="Phobius"/>
    </source>
</evidence>
<dbReference type="Proteomes" id="UP000031258">
    <property type="component" value="Unassembled WGS sequence"/>
</dbReference>
<reference evidence="2 3" key="1">
    <citation type="submission" date="2014-11" db="EMBL/GenBank/DDBJ databases">
        <title>A Rickettsiales Symbiont of Amoebae With Ancient Features.</title>
        <authorList>
            <person name="Schulz F."/>
            <person name="Martijn J."/>
            <person name="Wascher F."/>
            <person name="Kostanjsek R."/>
            <person name="Ettema T.J."/>
            <person name="Horn M."/>
        </authorList>
    </citation>
    <scope>NUCLEOTIDE SEQUENCE [LARGE SCALE GENOMIC DNA]</scope>
    <source>
        <strain evidence="2 3">UWC36</strain>
    </source>
</reference>
<evidence type="ECO:0000313" key="3">
    <source>
        <dbReference type="Proteomes" id="UP000031258"/>
    </source>
</evidence>
<protein>
    <submittedName>
        <fullName evidence="2">Uncharacterized protein</fullName>
    </submittedName>
</protein>
<proteinExistence type="predicted"/>